<dbReference type="GO" id="GO:0016787">
    <property type="term" value="F:hydrolase activity"/>
    <property type="evidence" value="ECO:0007669"/>
    <property type="project" value="UniProtKB-KW"/>
</dbReference>
<evidence type="ECO:0000313" key="2">
    <source>
        <dbReference type="EMBL" id="PVZ95884.1"/>
    </source>
</evidence>
<dbReference type="PANTHER" id="PTHR30383:SF29">
    <property type="entry name" value="SGNH HYDROLASE-TYPE ESTERASE DOMAIN-CONTAINING PROTEIN"/>
    <property type="match status" value="1"/>
</dbReference>
<keyword evidence="3" id="KW-1185">Reference proteome</keyword>
<dbReference type="InterPro" id="IPR013830">
    <property type="entry name" value="SGNH_hydro"/>
</dbReference>
<evidence type="ECO:0000259" key="1">
    <source>
        <dbReference type="Pfam" id="PF13472"/>
    </source>
</evidence>
<keyword evidence="2" id="KW-0378">Hydrolase</keyword>
<dbReference type="Gene3D" id="3.40.50.1110">
    <property type="entry name" value="SGNH hydrolase"/>
    <property type="match status" value="1"/>
</dbReference>
<comment type="caution">
    <text evidence="2">The sequence shown here is derived from an EMBL/GenBank/DDBJ whole genome shotgun (WGS) entry which is preliminary data.</text>
</comment>
<dbReference type="Proteomes" id="UP000244893">
    <property type="component" value="Unassembled WGS sequence"/>
</dbReference>
<reference evidence="2 3" key="1">
    <citation type="submission" date="2018-05" db="EMBL/GenBank/DDBJ databases">
        <title>Amnibacterium sp. M8JJ-5, whole genome shotgun sequence.</title>
        <authorList>
            <person name="Tuo L."/>
        </authorList>
    </citation>
    <scope>NUCLEOTIDE SEQUENCE [LARGE SCALE GENOMIC DNA]</scope>
    <source>
        <strain evidence="2 3">M8JJ-5</strain>
    </source>
</reference>
<dbReference type="InterPro" id="IPR036514">
    <property type="entry name" value="SGNH_hydro_sf"/>
</dbReference>
<accession>A0A2V1HZ30</accession>
<evidence type="ECO:0000313" key="3">
    <source>
        <dbReference type="Proteomes" id="UP000244893"/>
    </source>
</evidence>
<dbReference type="AlphaFoldDB" id="A0A2V1HZ30"/>
<dbReference type="SUPFAM" id="SSF52266">
    <property type="entry name" value="SGNH hydrolase"/>
    <property type="match status" value="1"/>
</dbReference>
<proteinExistence type="predicted"/>
<dbReference type="PANTHER" id="PTHR30383">
    <property type="entry name" value="THIOESTERASE 1/PROTEASE 1/LYSOPHOSPHOLIPASE L1"/>
    <property type="match status" value="1"/>
</dbReference>
<dbReference type="InterPro" id="IPR051532">
    <property type="entry name" value="Ester_Hydrolysis_Enzymes"/>
</dbReference>
<protein>
    <submittedName>
        <fullName evidence="2">SGNH/GDSL hydrolase family protein</fullName>
    </submittedName>
</protein>
<name>A0A2V1HZ30_9MICO</name>
<dbReference type="CDD" id="cd00229">
    <property type="entry name" value="SGNH_hydrolase"/>
    <property type="match status" value="1"/>
</dbReference>
<dbReference type="OrthoDB" id="8215557at2"/>
<feature type="domain" description="SGNH hydrolase-type esterase" evidence="1">
    <location>
        <begin position="66"/>
        <end position="238"/>
    </location>
</feature>
<organism evidence="2 3">
    <name type="scientific">Amnibacterium flavum</name>
    <dbReference type="NCBI Taxonomy" id="2173173"/>
    <lineage>
        <taxon>Bacteria</taxon>
        <taxon>Bacillati</taxon>
        <taxon>Actinomycetota</taxon>
        <taxon>Actinomycetes</taxon>
        <taxon>Micrococcales</taxon>
        <taxon>Microbacteriaceae</taxon>
        <taxon>Amnibacterium</taxon>
    </lineage>
</organism>
<dbReference type="Pfam" id="PF13472">
    <property type="entry name" value="Lipase_GDSL_2"/>
    <property type="match status" value="1"/>
</dbReference>
<dbReference type="RefSeq" id="WP_116755618.1">
    <property type="nucleotide sequence ID" value="NZ_JBHUEX010000001.1"/>
</dbReference>
<dbReference type="EMBL" id="QEOP01000001">
    <property type="protein sequence ID" value="PVZ95884.1"/>
    <property type="molecule type" value="Genomic_DNA"/>
</dbReference>
<gene>
    <name evidence="2" type="ORF">DDQ50_05310</name>
</gene>
<sequence length="249" mass="25276">MPARERSPRRAFFSSRGVIGVVVVALLAVGAAALSAAALTPSAPPTWTLPTPTDTPATDEPERVVFLGDSYTQGVGASAPAARWTSLLSAAEGWTEINLGRGGTGFVTTASVTGCGLDYCPSYGEMLAAAAEQKPDILVIAGGQNDFGAFVADPVTVTAAIDQVYADARAAFPDIPIIAVGPSSPGGETDTVVDFDAAVQAAAASVGAQYISLLFPAVVEPSLVLPDGAHVGDAGHQAIADRIKERLTL</sequence>